<accession>A0A8S5PQC4</accession>
<dbReference type="NCBIfam" id="TIGR02681">
    <property type="entry name" value="phage_pRha"/>
    <property type="match status" value="1"/>
</dbReference>
<dbReference type="EMBL" id="BK015481">
    <property type="protein sequence ID" value="DAE08968.1"/>
    <property type="molecule type" value="Genomic_DNA"/>
</dbReference>
<protein>
    <submittedName>
        <fullName evidence="3">Regulatory protein</fullName>
    </submittedName>
</protein>
<name>A0A8S5PQC4_9CAUD</name>
<keyword evidence="1" id="KW-0175">Coiled coil</keyword>
<dbReference type="InterPro" id="IPR018878">
    <property type="entry name" value="ORF6C_dom"/>
</dbReference>
<dbReference type="InterPro" id="IPR014054">
    <property type="entry name" value="Phage_regulatory_Rha"/>
</dbReference>
<dbReference type="Pfam" id="PF10552">
    <property type="entry name" value="ORF6C"/>
    <property type="match status" value="1"/>
</dbReference>
<sequence length="259" mass="29828">MNDLVIFESKEIEGVKLSNQNGQLVVSSRQIAEDFEKEHRNVLQSIEEIKKGVAEKSADLFIESEYQHPQNKQWYKEYLMTRDGFTLLAMGFNGDKALQWKLKYIEAFNKMEQALKEQRKPTSAIDLFEAQVQAFKEVRKQINEVNHKALEAKAKSEKLEERMDNQTLSTAQTKKIKKIANNLAVPLVGGKGSKAYKPMIRKVYKDIYKQLFRELGVNASDEIKVKDFNFALEVMNNYKVATALKNEIDIINNQGQMSI</sequence>
<dbReference type="Pfam" id="PF09669">
    <property type="entry name" value="Phage_pRha"/>
    <property type="match status" value="1"/>
</dbReference>
<evidence type="ECO:0000313" key="3">
    <source>
        <dbReference type="EMBL" id="DAE08968.1"/>
    </source>
</evidence>
<proteinExistence type="predicted"/>
<evidence type="ECO:0000256" key="1">
    <source>
        <dbReference type="SAM" id="Coils"/>
    </source>
</evidence>
<evidence type="ECO:0000259" key="2">
    <source>
        <dbReference type="Pfam" id="PF10552"/>
    </source>
</evidence>
<reference evidence="3" key="1">
    <citation type="journal article" date="2021" name="Proc. Natl. Acad. Sci. U.S.A.">
        <title>A Catalog of Tens of Thousands of Viruses from Human Metagenomes Reveals Hidden Associations with Chronic Diseases.</title>
        <authorList>
            <person name="Tisza M.J."/>
            <person name="Buck C.B."/>
        </authorList>
    </citation>
    <scope>NUCLEOTIDE SEQUENCE</scope>
    <source>
        <strain evidence="3">Ct16M3</strain>
    </source>
</reference>
<feature type="domain" description="ORF6C" evidence="2">
    <location>
        <begin position="140"/>
        <end position="248"/>
    </location>
</feature>
<feature type="coiled-coil region" evidence="1">
    <location>
        <begin position="135"/>
        <end position="169"/>
    </location>
</feature>
<organism evidence="3">
    <name type="scientific">Siphoviridae sp. ct16M3</name>
    <dbReference type="NCBI Taxonomy" id="2825305"/>
    <lineage>
        <taxon>Viruses</taxon>
        <taxon>Duplodnaviria</taxon>
        <taxon>Heunggongvirae</taxon>
        <taxon>Uroviricota</taxon>
        <taxon>Caudoviricetes</taxon>
    </lineage>
</organism>